<comment type="caution">
    <text evidence="1">The sequence shown here is derived from an EMBL/GenBank/DDBJ whole genome shotgun (WGS) entry which is preliminary data.</text>
</comment>
<gene>
    <name evidence="1" type="ORF">Tco_0876381</name>
</gene>
<accession>A0ABQ5BS75</accession>
<reference evidence="1" key="1">
    <citation type="journal article" date="2022" name="Int. J. Mol. Sci.">
        <title>Draft Genome of Tanacetum Coccineum: Genomic Comparison of Closely Related Tanacetum-Family Plants.</title>
        <authorList>
            <person name="Yamashiro T."/>
            <person name="Shiraishi A."/>
            <person name="Nakayama K."/>
            <person name="Satake H."/>
        </authorList>
    </citation>
    <scope>NUCLEOTIDE SEQUENCE</scope>
</reference>
<evidence type="ECO:0000313" key="1">
    <source>
        <dbReference type="EMBL" id="GJT17675.1"/>
    </source>
</evidence>
<evidence type="ECO:0000313" key="2">
    <source>
        <dbReference type="Proteomes" id="UP001151760"/>
    </source>
</evidence>
<keyword evidence="2" id="KW-1185">Reference proteome</keyword>
<organism evidence="1 2">
    <name type="scientific">Tanacetum coccineum</name>
    <dbReference type="NCBI Taxonomy" id="301880"/>
    <lineage>
        <taxon>Eukaryota</taxon>
        <taxon>Viridiplantae</taxon>
        <taxon>Streptophyta</taxon>
        <taxon>Embryophyta</taxon>
        <taxon>Tracheophyta</taxon>
        <taxon>Spermatophyta</taxon>
        <taxon>Magnoliopsida</taxon>
        <taxon>eudicotyledons</taxon>
        <taxon>Gunneridae</taxon>
        <taxon>Pentapetalae</taxon>
        <taxon>asterids</taxon>
        <taxon>campanulids</taxon>
        <taxon>Asterales</taxon>
        <taxon>Asteraceae</taxon>
        <taxon>Asteroideae</taxon>
        <taxon>Anthemideae</taxon>
        <taxon>Anthemidinae</taxon>
        <taxon>Tanacetum</taxon>
    </lineage>
</organism>
<dbReference type="EMBL" id="BQNB010013577">
    <property type="protein sequence ID" value="GJT17675.1"/>
    <property type="molecule type" value="Genomic_DNA"/>
</dbReference>
<protein>
    <submittedName>
        <fullName evidence="1">Uncharacterized protein</fullName>
    </submittedName>
</protein>
<proteinExistence type="predicted"/>
<reference evidence="1" key="2">
    <citation type="submission" date="2022-01" db="EMBL/GenBank/DDBJ databases">
        <authorList>
            <person name="Yamashiro T."/>
            <person name="Shiraishi A."/>
            <person name="Satake H."/>
            <person name="Nakayama K."/>
        </authorList>
    </citation>
    <scope>NUCLEOTIDE SEQUENCE</scope>
</reference>
<name>A0ABQ5BS75_9ASTR</name>
<sequence>MSYLSTLITARITKQVKSQLPQILPKEVSKFAPSVIKIIVTESLEHAVIAKESSQPKRQVYSVEEPEFEIADSDMPQYQEENLGDDDEEPKGKGISLWRIQRKDLLCMAHVMESTHDVYSTKHILALTQVEEGDFPRLCINDIEDMLILIIQNRLTNLSGDDVSNFAIALKQCSPKAWLFKSRIEDLQPGSQSKEVLKLKNIKKDGYTRFQHQEQYEHVGLEVTRSQEGKISQDDDKRLCLVDDLKEVQDSHTS</sequence>
<dbReference type="Proteomes" id="UP001151760">
    <property type="component" value="Unassembled WGS sequence"/>
</dbReference>